<organism evidence="1 2">
    <name type="scientific">Trichonephila clavata</name>
    <name type="common">Joro spider</name>
    <name type="synonym">Nephila clavata</name>
    <dbReference type="NCBI Taxonomy" id="2740835"/>
    <lineage>
        <taxon>Eukaryota</taxon>
        <taxon>Metazoa</taxon>
        <taxon>Ecdysozoa</taxon>
        <taxon>Arthropoda</taxon>
        <taxon>Chelicerata</taxon>
        <taxon>Arachnida</taxon>
        <taxon>Araneae</taxon>
        <taxon>Araneomorphae</taxon>
        <taxon>Entelegynae</taxon>
        <taxon>Araneoidea</taxon>
        <taxon>Nephilidae</taxon>
        <taxon>Trichonephila</taxon>
    </lineage>
</organism>
<dbReference type="Proteomes" id="UP000887116">
    <property type="component" value="Unassembled WGS sequence"/>
</dbReference>
<comment type="caution">
    <text evidence="1">The sequence shown here is derived from an EMBL/GenBank/DDBJ whole genome shotgun (WGS) entry which is preliminary data.</text>
</comment>
<proteinExistence type="predicted"/>
<dbReference type="AlphaFoldDB" id="A0A8X6G0J1"/>
<name>A0A8X6G0J1_TRICU</name>
<reference evidence="1" key="1">
    <citation type="submission" date="2020-07" db="EMBL/GenBank/DDBJ databases">
        <title>Multicomponent nature underlies the extraordinary mechanical properties of spider dragline silk.</title>
        <authorList>
            <person name="Kono N."/>
            <person name="Nakamura H."/>
            <person name="Mori M."/>
            <person name="Yoshida Y."/>
            <person name="Ohtoshi R."/>
            <person name="Malay A.D."/>
            <person name="Moran D.A.P."/>
            <person name="Tomita M."/>
            <person name="Numata K."/>
            <person name="Arakawa K."/>
        </authorList>
    </citation>
    <scope>NUCLEOTIDE SEQUENCE</scope>
</reference>
<sequence>MTGGQMILVNSSTSNLPTGGRWDSGSAPNTISDTYVHIGSCGENAWAPGKWNIFQELEIRDLEREHCTRIEERVTQRHSFIQILRATIIPGHGRVLVQVGFHTFCPDAPNVGAVTHFLSYGAHCPVIWNVRKRRDRGVIAIFHIAPRDRVRCTRLPGRGNVVERHAPLKPLEWVKQTDDSGIFLKRQQSPRNRGMNI</sequence>
<evidence type="ECO:0000313" key="2">
    <source>
        <dbReference type="Proteomes" id="UP000887116"/>
    </source>
</evidence>
<keyword evidence="2" id="KW-1185">Reference proteome</keyword>
<dbReference type="EMBL" id="BMAO01014256">
    <property type="protein sequence ID" value="GFQ93835.1"/>
    <property type="molecule type" value="Genomic_DNA"/>
</dbReference>
<accession>A0A8X6G0J1</accession>
<gene>
    <name evidence="1" type="ORF">TNCT_699921</name>
</gene>
<protein>
    <submittedName>
        <fullName evidence="1">Uncharacterized protein</fullName>
    </submittedName>
</protein>
<evidence type="ECO:0000313" key="1">
    <source>
        <dbReference type="EMBL" id="GFQ93835.1"/>
    </source>
</evidence>